<feature type="transmembrane region" description="Helical" evidence="1">
    <location>
        <begin position="43"/>
        <end position="61"/>
    </location>
</feature>
<feature type="transmembrane region" description="Helical" evidence="1">
    <location>
        <begin position="14"/>
        <end position="31"/>
    </location>
</feature>
<gene>
    <name evidence="2" type="ORF">GQR93_12330</name>
</gene>
<dbReference type="AlphaFoldDB" id="A0A6P1ECD9"/>
<keyword evidence="1" id="KW-0812">Transmembrane</keyword>
<accession>A0A6P1ECD9</accession>
<dbReference type="Proteomes" id="UP000465035">
    <property type="component" value="Chromosome"/>
</dbReference>
<name>A0A6P1ECD9_LENHI</name>
<sequence length="77" mass="9066">MNIMKFNHNFYKEPVFWGALFFLAMFITMLIDKITGMYTVNWWLALLTVILATGGMLYGFLKGIYHHHDDMKNGKML</sequence>
<proteinExistence type="predicted"/>
<reference evidence="2 3" key="1">
    <citation type="submission" date="2019-12" db="EMBL/GenBank/DDBJ databases">
        <title>Lactobacillus hilgardii FLUB.</title>
        <authorList>
            <person name="Gustaw K."/>
        </authorList>
    </citation>
    <scope>NUCLEOTIDE SEQUENCE [LARGE SCALE GENOMIC DNA]</scope>
    <source>
        <strain evidence="2 3">FLUB</strain>
    </source>
</reference>
<protein>
    <submittedName>
        <fullName evidence="2">Uncharacterized protein</fullName>
    </submittedName>
</protein>
<dbReference type="EMBL" id="CP047121">
    <property type="protein sequence ID" value="QHB52921.1"/>
    <property type="molecule type" value="Genomic_DNA"/>
</dbReference>
<evidence type="ECO:0000313" key="2">
    <source>
        <dbReference type="EMBL" id="QHB52921.1"/>
    </source>
</evidence>
<evidence type="ECO:0000313" key="3">
    <source>
        <dbReference type="Proteomes" id="UP000465035"/>
    </source>
</evidence>
<organism evidence="2 3">
    <name type="scientific">Lentilactobacillus hilgardii</name>
    <name type="common">Lactobacillus hilgardii</name>
    <dbReference type="NCBI Taxonomy" id="1588"/>
    <lineage>
        <taxon>Bacteria</taxon>
        <taxon>Bacillati</taxon>
        <taxon>Bacillota</taxon>
        <taxon>Bacilli</taxon>
        <taxon>Lactobacillales</taxon>
        <taxon>Lactobacillaceae</taxon>
        <taxon>Lentilactobacillus</taxon>
    </lineage>
</organism>
<keyword evidence="1" id="KW-1133">Transmembrane helix</keyword>
<keyword evidence="1" id="KW-0472">Membrane</keyword>
<evidence type="ECO:0000256" key="1">
    <source>
        <dbReference type="SAM" id="Phobius"/>
    </source>
</evidence>